<proteinExistence type="predicted"/>
<dbReference type="PROSITE" id="PS50893">
    <property type="entry name" value="ABC_TRANSPORTER_2"/>
    <property type="match status" value="1"/>
</dbReference>
<dbReference type="GO" id="GO:0016887">
    <property type="term" value="F:ATP hydrolysis activity"/>
    <property type="evidence" value="ECO:0007669"/>
    <property type="project" value="InterPro"/>
</dbReference>
<accession>A0A931DDP2</accession>
<dbReference type="InterPro" id="IPR003593">
    <property type="entry name" value="AAA+_ATPase"/>
</dbReference>
<dbReference type="SMART" id="SM00382">
    <property type="entry name" value="AAA"/>
    <property type="match status" value="1"/>
</dbReference>
<organism evidence="4 5">
    <name type="scientific">Zhihengliuella flava</name>
    <dbReference type="NCBI Taxonomy" id="1285193"/>
    <lineage>
        <taxon>Bacteria</taxon>
        <taxon>Bacillati</taxon>
        <taxon>Actinomycetota</taxon>
        <taxon>Actinomycetes</taxon>
        <taxon>Micrococcales</taxon>
        <taxon>Micrococcaceae</taxon>
        <taxon>Zhihengliuella</taxon>
    </lineage>
</organism>
<evidence type="ECO:0000256" key="2">
    <source>
        <dbReference type="ARBA" id="ARBA00022840"/>
    </source>
</evidence>
<name>A0A931DDP2_9MICC</name>
<gene>
    <name evidence="4" type="ORF">IW252_001675</name>
</gene>
<dbReference type="EMBL" id="JADOTZ010000001">
    <property type="protein sequence ID" value="MBG6084908.1"/>
    <property type="molecule type" value="Genomic_DNA"/>
</dbReference>
<dbReference type="PANTHER" id="PTHR43158">
    <property type="entry name" value="SKFA PEPTIDE EXPORT ATP-BINDING PROTEIN SKFE"/>
    <property type="match status" value="1"/>
</dbReference>
<evidence type="ECO:0000256" key="1">
    <source>
        <dbReference type="ARBA" id="ARBA00022741"/>
    </source>
</evidence>
<dbReference type="InterPro" id="IPR027417">
    <property type="entry name" value="P-loop_NTPase"/>
</dbReference>
<reference evidence="4" key="1">
    <citation type="submission" date="2020-11" db="EMBL/GenBank/DDBJ databases">
        <title>Sequencing the genomes of 1000 actinobacteria strains.</title>
        <authorList>
            <person name="Klenk H.-P."/>
        </authorList>
    </citation>
    <scope>NUCLEOTIDE SEQUENCE</scope>
    <source>
        <strain evidence="4">DSM 26152</strain>
    </source>
</reference>
<dbReference type="Gene3D" id="3.40.50.300">
    <property type="entry name" value="P-loop containing nucleotide triphosphate hydrolases"/>
    <property type="match status" value="1"/>
</dbReference>
<keyword evidence="2 4" id="KW-0067">ATP-binding</keyword>
<dbReference type="Proteomes" id="UP000625033">
    <property type="component" value="Unassembled WGS sequence"/>
</dbReference>
<dbReference type="GO" id="GO:0005524">
    <property type="term" value="F:ATP binding"/>
    <property type="evidence" value="ECO:0007669"/>
    <property type="project" value="UniProtKB-KW"/>
</dbReference>
<dbReference type="Pfam" id="PF00005">
    <property type="entry name" value="ABC_tran"/>
    <property type="match status" value="1"/>
</dbReference>
<dbReference type="AlphaFoldDB" id="A0A931DDP2"/>
<keyword evidence="5" id="KW-1185">Reference proteome</keyword>
<dbReference type="CDD" id="cd03230">
    <property type="entry name" value="ABC_DR_subfamily_A"/>
    <property type="match status" value="1"/>
</dbReference>
<evidence type="ECO:0000313" key="4">
    <source>
        <dbReference type="EMBL" id="MBG6084908.1"/>
    </source>
</evidence>
<dbReference type="PANTHER" id="PTHR43158:SF5">
    <property type="entry name" value="ABC TRANSPORTER, ATP-BINDING PROTEIN"/>
    <property type="match status" value="1"/>
</dbReference>
<feature type="domain" description="ABC transporter" evidence="3">
    <location>
        <begin position="6"/>
        <end position="231"/>
    </location>
</feature>
<dbReference type="InterPro" id="IPR003439">
    <property type="entry name" value="ABC_transporter-like_ATP-bd"/>
</dbReference>
<sequence>MTRNVVEVAGLTKKYGKTEVLGGIDFAIQENTITGLLGRNGAGKTTIMSILSGQEPKTSGRLNVFGAEPFESAGVLSRLCFVRESQKYPEDFKASHVLKTAPWFFENWDAELAAELVEVFRLPVGTRIKKLSRGQLSAVAIIVGMASRAELTIFDEPYLGLDATARGLFYDYLLRDFMEHPRTVLMSTHLIDEVANLLEHVVVIDRGRKVLDTDVEAAREAAFTVAGPAQAIDDVVRGRSVLRTQALGGLASVTVDGAADEQIRAAAAARGLEIGPVGLQDLVSAYGLMDDPAAAALTHNLRPIHARQRREQQEEVTR</sequence>
<evidence type="ECO:0000313" key="5">
    <source>
        <dbReference type="Proteomes" id="UP000625033"/>
    </source>
</evidence>
<dbReference type="SUPFAM" id="SSF52540">
    <property type="entry name" value="P-loop containing nucleoside triphosphate hydrolases"/>
    <property type="match status" value="1"/>
</dbReference>
<protein>
    <submittedName>
        <fullName evidence="4">ABC-2 type transport system ATP-binding protein</fullName>
    </submittedName>
</protein>
<keyword evidence="1" id="KW-0547">Nucleotide-binding</keyword>
<comment type="caution">
    <text evidence="4">The sequence shown here is derived from an EMBL/GenBank/DDBJ whole genome shotgun (WGS) entry which is preliminary data.</text>
</comment>
<dbReference type="RefSeq" id="WP_196836152.1">
    <property type="nucleotide sequence ID" value="NZ_JADOTZ010000001.1"/>
</dbReference>
<evidence type="ECO:0000259" key="3">
    <source>
        <dbReference type="PROSITE" id="PS50893"/>
    </source>
</evidence>